<reference evidence="1 2" key="1">
    <citation type="submission" date="2017-06" db="EMBL/GenBank/DDBJ databases">
        <title>Comparative genomic analysis of Ambrosia Fusariam Clade fungi.</title>
        <authorList>
            <person name="Stajich J.E."/>
            <person name="Carrillo J."/>
            <person name="Kijimoto T."/>
            <person name="Eskalen A."/>
            <person name="O'Donnell K."/>
            <person name="Kasson M."/>
        </authorList>
    </citation>
    <scope>NUCLEOTIDE SEQUENCE [LARGE SCALE GENOMIC DNA]</scope>
    <source>
        <strain evidence="1">UCR3666</strain>
    </source>
</reference>
<comment type="caution">
    <text evidence="1">The sequence shown here is derived from an EMBL/GenBank/DDBJ whole genome shotgun (WGS) entry which is preliminary data.</text>
</comment>
<accession>A0A3M2RVU7</accession>
<gene>
    <name evidence="1" type="ORF">CDV36_010954</name>
</gene>
<dbReference type="AlphaFoldDB" id="A0A3M2RVU7"/>
<name>A0A3M2RVU7_9HYPO</name>
<evidence type="ECO:0000313" key="2">
    <source>
        <dbReference type="Proteomes" id="UP000277212"/>
    </source>
</evidence>
<protein>
    <submittedName>
        <fullName evidence="1">Uncharacterized protein</fullName>
    </submittedName>
</protein>
<keyword evidence="2" id="KW-1185">Reference proteome</keyword>
<evidence type="ECO:0000313" key="1">
    <source>
        <dbReference type="EMBL" id="RMJ09427.1"/>
    </source>
</evidence>
<proteinExistence type="predicted"/>
<organism evidence="1 2">
    <name type="scientific">Fusarium kuroshium</name>
    <dbReference type="NCBI Taxonomy" id="2010991"/>
    <lineage>
        <taxon>Eukaryota</taxon>
        <taxon>Fungi</taxon>
        <taxon>Dikarya</taxon>
        <taxon>Ascomycota</taxon>
        <taxon>Pezizomycotina</taxon>
        <taxon>Sordariomycetes</taxon>
        <taxon>Hypocreomycetidae</taxon>
        <taxon>Hypocreales</taxon>
        <taxon>Nectriaceae</taxon>
        <taxon>Fusarium</taxon>
        <taxon>Fusarium solani species complex</taxon>
    </lineage>
</organism>
<sequence length="78" mass="8942">MIFNATQPLNDNTLPGITSPHSNFEMIIDRERTRLFYILVLPVHVIESCPSSSLTSLELTWLSPFPCSHFCIFFSRVL</sequence>
<dbReference type="Proteomes" id="UP000277212">
    <property type="component" value="Unassembled WGS sequence"/>
</dbReference>
<dbReference type="EMBL" id="NKUJ01000243">
    <property type="protein sequence ID" value="RMJ09427.1"/>
    <property type="molecule type" value="Genomic_DNA"/>
</dbReference>